<comment type="similarity">
    <text evidence="3 10 13">Belongs to the IPP transferase family.</text>
</comment>
<organism evidence="14 15">
    <name type="scientific">Candidatus Dojkabacteria bacterium</name>
    <dbReference type="NCBI Taxonomy" id="2099670"/>
    <lineage>
        <taxon>Bacteria</taxon>
        <taxon>Candidatus Dojkabacteria</taxon>
    </lineage>
</organism>
<feature type="site" description="Interaction with substrate tRNA" evidence="10">
    <location>
        <position position="111"/>
    </location>
</feature>
<dbReference type="Proteomes" id="UP000782843">
    <property type="component" value="Unassembled WGS sequence"/>
</dbReference>
<evidence type="ECO:0000256" key="12">
    <source>
        <dbReference type="RuleBase" id="RU003784"/>
    </source>
</evidence>
<reference evidence="14" key="1">
    <citation type="submission" date="2020-04" db="EMBL/GenBank/DDBJ databases">
        <authorList>
            <person name="Zhang T."/>
        </authorList>
    </citation>
    <scope>NUCLEOTIDE SEQUENCE</scope>
    <source>
        <strain evidence="14">HKST-UBA10</strain>
    </source>
</reference>
<keyword evidence="5 10" id="KW-0819">tRNA processing</keyword>
<feature type="binding site" evidence="10">
    <location>
        <begin position="13"/>
        <end position="20"/>
    </location>
    <ligand>
        <name>ATP</name>
        <dbReference type="ChEBI" id="CHEBI:30616"/>
    </ligand>
</feature>
<sequence>MNSTKQQLIVIFGPTASGKTDLSLDLAQKLGTEIINADSRQIYKYLNIGTAKPVPDDITSDEFLVKGIKHYLIDFLDPKERYNAYEFGNESKKVIAKLHQQNKIPILCGGTGLYIDVSTGRRKLQPTIINEDLRAELNQLELKDLQVKAKKVNNKQYENLNESDKNNPRRLIRLIEKTLNDSKTVPIQEEDYDVFYFCPEFDRDQLISRIEERVVEMFDSGWIEEVEELLSSGYTNQDPGLEIMGYAEILRYLDKEISKDELIELTKTAHRQYAKRQLTWMKQYQKILFAKNANQIINHLKQHPF</sequence>
<dbReference type="GO" id="GO:0052381">
    <property type="term" value="F:tRNA dimethylallyltransferase activity"/>
    <property type="evidence" value="ECO:0007669"/>
    <property type="project" value="UniProtKB-UniRule"/>
</dbReference>
<evidence type="ECO:0000256" key="11">
    <source>
        <dbReference type="RuleBase" id="RU003783"/>
    </source>
</evidence>
<dbReference type="AlphaFoldDB" id="A0A955L3A2"/>
<dbReference type="Gene3D" id="3.40.50.300">
    <property type="entry name" value="P-loop containing nucleotide triphosphate hydrolases"/>
    <property type="match status" value="1"/>
</dbReference>
<evidence type="ECO:0000256" key="7">
    <source>
        <dbReference type="ARBA" id="ARBA00022840"/>
    </source>
</evidence>
<dbReference type="Pfam" id="PF01715">
    <property type="entry name" value="IPPT"/>
    <property type="match status" value="1"/>
</dbReference>
<keyword evidence="4 10" id="KW-0808">Transferase</keyword>
<dbReference type="EC" id="2.5.1.75" evidence="10"/>
<comment type="caution">
    <text evidence="14">The sequence shown here is derived from an EMBL/GenBank/DDBJ whole genome shotgun (WGS) entry which is preliminary data.</text>
</comment>
<evidence type="ECO:0000256" key="2">
    <source>
        <dbReference type="ARBA" id="ARBA00003213"/>
    </source>
</evidence>
<evidence type="ECO:0000256" key="6">
    <source>
        <dbReference type="ARBA" id="ARBA00022741"/>
    </source>
</evidence>
<evidence type="ECO:0000256" key="3">
    <source>
        <dbReference type="ARBA" id="ARBA00005842"/>
    </source>
</evidence>
<accession>A0A955L3A2</accession>
<dbReference type="InterPro" id="IPR039657">
    <property type="entry name" value="Dimethylallyltransferase"/>
</dbReference>
<evidence type="ECO:0000256" key="1">
    <source>
        <dbReference type="ARBA" id="ARBA00001946"/>
    </source>
</evidence>
<dbReference type="SUPFAM" id="SSF52540">
    <property type="entry name" value="P-loop containing nucleoside triphosphate hydrolases"/>
    <property type="match status" value="2"/>
</dbReference>
<comment type="cofactor">
    <cofactor evidence="1 10">
        <name>Mg(2+)</name>
        <dbReference type="ChEBI" id="CHEBI:18420"/>
    </cofactor>
</comment>
<comment type="function">
    <text evidence="2 10 12">Catalyzes the transfer of a dimethylallyl group onto the adenine at position 37 in tRNAs that read codons beginning with uridine, leading to the formation of N6-(dimethylallyl)adenosine (i(6)A).</text>
</comment>
<feature type="region of interest" description="Interaction with substrate tRNA" evidence="10">
    <location>
        <begin position="38"/>
        <end position="41"/>
    </location>
</feature>
<comment type="caution">
    <text evidence="10">Lacks conserved residue(s) required for the propagation of feature annotation.</text>
</comment>
<dbReference type="PANTHER" id="PTHR11088">
    <property type="entry name" value="TRNA DIMETHYLALLYLTRANSFERASE"/>
    <property type="match status" value="1"/>
</dbReference>
<evidence type="ECO:0000313" key="14">
    <source>
        <dbReference type="EMBL" id="MCA9382086.1"/>
    </source>
</evidence>
<dbReference type="EMBL" id="JAGQLG010000056">
    <property type="protein sequence ID" value="MCA9382086.1"/>
    <property type="molecule type" value="Genomic_DNA"/>
</dbReference>
<evidence type="ECO:0000256" key="9">
    <source>
        <dbReference type="ARBA" id="ARBA00049563"/>
    </source>
</evidence>
<dbReference type="Gene3D" id="1.10.287.890">
    <property type="entry name" value="Crystal structure of tRNA isopentenylpyrophosphate transferase (bh2366) domain"/>
    <property type="match status" value="1"/>
</dbReference>
<evidence type="ECO:0000256" key="10">
    <source>
        <dbReference type="HAMAP-Rule" id="MF_00185"/>
    </source>
</evidence>
<comment type="catalytic activity">
    <reaction evidence="9 10 11">
        <text>adenosine(37) in tRNA + dimethylallyl diphosphate = N(6)-dimethylallyladenosine(37) in tRNA + diphosphate</text>
        <dbReference type="Rhea" id="RHEA:26482"/>
        <dbReference type="Rhea" id="RHEA-COMP:10162"/>
        <dbReference type="Rhea" id="RHEA-COMP:10375"/>
        <dbReference type="ChEBI" id="CHEBI:33019"/>
        <dbReference type="ChEBI" id="CHEBI:57623"/>
        <dbReference type="ChEBI" id="CHEBI:74411"/>
        <dbReference type="ChEBI" id="CHEBI:74415"/>
        <dbReference type="EC" id="2.5.1.75"/>
    </reaction>
</comment>
<dbReference type="InterPro" id="IPR018022">
    <property type="entry name" value="IPT"/>
</dbReference>
<dbReference type="NCBIfam" id="TIGR00174">
    <property type="entry name" value="miaA"/>
    <property type="match status" value="1"/>
</dbReference>
<dbReference type="InterPro" id="IPR027417">
    <property type="entry name" value="P-loop_NTPase"/>
</dbReference>
<keyword evidence="6 10" id="KW-0547">Nucleotide-binding</keyword>
<proteinExistence type="inferred from homology"/>
<name>A0A955L3A2_9BACT</name>
<keyword evidence="8 10" id="KW-0460">Magnesium</keyword>
<keyword evidence="7 10" id="KW-0067">ATP-binding</keyword>
<dbReference type="PANTHER" id="PTHR11088:SF60">
    <property type="entry name" value="TRNA DIMETHYLALLYLTRANSFERASE"/>
    <property type="match status" value="1"/>
</dbReference>
<comment type="subunit">
    <text evidence="10">Monomer.</text>
</comment>
<evidence type="ECO:0000313" key="15">
    <source>
        <dbReference type="Proteomes" id="UP000782843"/>
    </source>
</evidence>
<dbReference type="GO" id="GO:0005524">
    <property type="term" value="F:ATP binding"/>
    <property type="evidence" value="ECO:0007669"/>
    <property type="project" value="UniProtKB-UniRule"/>
</dbReference>
<gene>
    <name evidence="10 14" type="primary">miaA</name>
    <name evidence="14" type="ORF">KC660_01610</name>
</gene>
<dbReference type="GO" id="GO:0006400">
    <property type="term" value="P:tRNA modification"/>
    <property type="evidence" value="ECO:0007669"/>
    <property type="project" value="TreeGrafter"/>
</dbReference>
<evidence type="ECO:0000256" key="5">
    <source>
        <dbReference type="ARBA" id="ARBA00022694"/>
    </source>
</evidence>
<feature type="binding site" evidence="10">
    <location>
        <begin position="15"/>
        <end position="20"/>
    </location>
    <ligand>
        <name>substrate</name>
    </ligand>
</feature>
<protein>
    <recommendedName>
        <fullName evidence="10">tRNA dimethylallyltransferase</fullName>
        <ecNumber evidence="10">2.5.1.75</ecNumber>
    </recommendedName>
    <alternativeName>
        <fullName evidence="10">Dimethylallyl diphosphate:tRNA dimethylallyltransferase</fullName>
        <shortName evidence="10">DMAPP:tRNA dimethylallyltransferase</shortName>
        <shortName evidence="10">DMATase</shortName>
    </alternativeName>
    <alternativeName>
        <fullName evidence="10">Isopentenyl-diphosphate:tRNA isopentenyltransferase</fullName>
        <shortName evidence="10">IPP transferase</shortName>
        <shortName evidence="10">IPPT</shortName>
        <shortName evidence="10">IPTase</shortName>
    </alternativeName>
</protein>
<evidence type="ECO:0000256" key="4">
    <source>
        <dbReference type="ARBA" id="ARBA00022679"/>
    </source>
</evidence>
<feature type="site" description="Interaction with substrate tRNA" evidence="10">
    <location>
        <position position="134"/>
    </location>
</feature>
<evidence type="ECO:0000256" key="8">
    <source>
        <dbReference type="ARBA" id="ARBA00022842"/>
    </source>
</evidence>
<evidence type="ECO:0000256" key="13">
    <source>
        <dbReference type="RuleBase" id="RU003785"/>
    </source>
</evidence>
<dbReference type="HAMAP" id="MF_00185">
    <property type="entry name" value="IPP_trans"/>
    <property type="match status" value="1"/>
</dbReference>
<reference evidence="14" key="2">
    <citation type="journal article" date="2021" name="Microbiome">
        <title>Successional dynamics and alternative stable states in a saline activated sludge microbial community over 9 years.</title>
        <authorList>
            <person name="Wang Y."/>
            <person name="Ye J."/>
            <person name="Ju F."/>
            <person name="Liu L."/>
            <person name="Boyd J.A."/>
            <person name="Deng Y."/>
            <person name="Parks D.H."/>
            <person name="Jiang X."/>
            <person name="Yin X."/>
            <person name="Woodcroft B.J."/>
            <person name="Tyson G.W."/>
            <person name="Hugenholtz P."/>
            <person name="Polz M.F."/>
            <person name="Zhang T."/>
        </authorList>
    </citation>
    <scope>NUCLEOTIDE SEQUENCE</scope>
    <source>
        <strain evidence="14">HKST-UBA10</strain>
    </source>
</reference>